<dbReference type="EMBL" id="GECZ01023239">
    <property type="protein sequence ID" value="JAS46530.1"/>
    <property type="molecule type" value="Transcribed_RNA"/>
</dbReference>
<dbReference type="InterPro" id="IPR049121">
    <property type="entry name" value="TdIF1_C"/>
</dbReference>
<accession>A0A1B6F8N0</accession>
<feature type="domain" description="TdIF1 C-terminal" evidence="1">
    <location>
        <begin position="1"/>
        <end position="65"/>
    </location>
</feature>
<reference evidence="2" key="1">
    <citation type="submission" date="2015-11" db="EMBL/GenBank/DDBJ databases">
        <title>De novo transcriptome assembly of four potential Pierce s Disease insect vectors from Arizona vineyards.</title>
        <authorList>
            <person name="Tassone E.E."/>
        </authorList>
    </citation>
    <scope>NUCLEOTIDE SEQUENCE</scope>
</reference>
<dbReference type="Pfam" id="PF21229">
    <property type="entry name" value="TdIF1_2nd"/>
    <property type="match status" value="1"/>
</dbReference>
<evidence type="ECO:0000313" key="2">
    <source>
        <dbReference type="EMBL" id="JAS46530.1"/>
    </source>
</evidence>
<sequence>YAGDLEDKEWLSRNNLMPPTGGKAYLMLLDDIKELLENEDYRNNPNIQLSELKGFQAPPFLLTKIRNYIDSIRDENNRVLSSLLIDTSNLSTFSTQDPFSYSTSNDNNFLQTQSDRLFITQK</sequence>
<dbReference type="PANTHER" id="PTHR23399">
    <property type="entry name" value="DEOXYNUCLEOTIDYLTRANSFERASE TERMINAL-INTERACTING PROTEIN 1"/>
    <property type="match status" value="1"/>
</dbReference>
<dbReference type="GO" id="GO:0003677">
    <property type="term" value="F:DNA binding"/>
    <property type="evidence" value="ECO:0007669"/>
    <property type="project" value="InterPro"/>
</dbReference>
<gene>
    <name evidence="2" type="ORF">g.47143</name>
</gene>
<feature type="non-terminal residue" evidence="2">
    <location>
        <position position="1"/>
    </location>
</feature>
<dbReference type="AlphaFoldDB" id="A0A1B6F8N0"/>
<dbReference type="PANTHER" id="PTHR23399:SF2">
    <property type="entry name" value="DEOXYNUCLEOTIDYLTRANSFERASE TERMINAL-INTERACTING PROTEIN 1"/>
    <property type="match status" value="1"/>
</dbReference>
<feature type="non-terminal residue" evidence="2">
    <location>
        <position position="122"/>
    </location>
</feature>
<name>A0A1B6F8N0_9HEMI</name>
<dbReference type="GO" id="GO:0005634">
    <property type="term" value="C:nucleus"/>
    <property type="evidence" value="ECO:0007669"/>
    <property type="project" value="TreeGrafter"/>
</dbReference>
<proteinExistence type="predicted"/>
<dbReference type="InterPro" id="IPR026064">
    <property type="entry name" value="TdIF1"/>
</dbReference>
<organism evidence="2">
    <name type="scientific">Cuerna arida</name>
    <dbReference type="NCBI Taxonomy" id="1464854"/>
    <lineage>
        <taxon>Eukaryota</taxon>
        <taxon>Metazoa</taxon>
        <taxon>Ecdysozoa</taxon>
        <taxon>Arthropoda</taxon>
        <taxon>Hexapoda</taxon>
        <taxon>Insecta</taxon>
        <taxon>Pterygota</taxon>
        <taxon>Neoptera</taxon>
        <taxon>Paraneoptera</taxon>
        <taxon>Hemiptera</taxon>
        <taxon>Auchenorrhyncha</taxon>
        <taxon>Membracoidea</taxon>
        <taxon>Cicadellidae</taxon>
        <taxon>Cicadellinae</taxon>
        <taxon>Proconiini</taxon>
        <taxon>Cuerna</taxon>
    </lineage>
</organism>
<protein>
    <recommendedName>
        <fullName evidence="1">TdIF1 C-terminal domain-containing protein</fullName>
    </recommendedName>
</protein>
<dbReference type="GO" id="GO:0031491">
    <property type="term" value="F:nucleosome binding"/>
    <property type="evidence" value="ECO:0007669"/>
    <property type="project" value="TreeGrafter"/>
</dbReference>
<evidence type="ECO:0000259" key="1">
    <source>
        <dbReference type="Pfam" id="PF21229"/>
    </source>
</evidence>